<dbReference type="EMBL" id="BARV01007778">
    <property type="protein sequence ID" value="GAI12612.1"/>
    <property type="molecule type" value="Genomic_DNA"/>
</dbReference>
<name>X1KZW8_9ZZZZ</name>
<dbReference type="AlphaFoldDB" id="X1KZW8"/>
<accession>X1KZW8</accession>
<organism evidence="1">
    <name type="scientific">marine sediment metagenome</name>
    <dbReference type="NCBI Taxonomy" id="412755"/>
    <lineage>
        <taxon>unclassified sequences</taxon>
        <taxon>metagenomes</taxon>
        <taxon>ecological metagenomes</taxon>
    </lineage>
</organism>
<sequence>RIWTDHRNTYLIARYISPIYIGILAAILGYAVGGGLATPILFSVAAFIVADFTRSQVMNKDRGYGVRWDCYDSWVYTPPTIITSIALYSQ</sequence>
<proteinExistence type="predicted"/>
<evidence type="ECO:0000313" key="1">
    <source>
        <dbReference type="EMBL" id="GAI12612.1"/>
    </source>
</evidence>
<gene>
    <name evidence="1" type="ORF">S06H3_15783</name>
</gene>
<comment type="caution">
    <text evidence="1">The sequence shown here is derived from an EMBL/GenBank/DDBJ whole genome shotgun (WGS) entry which is preliminary data.</text>
</comment>
<feature type="non-terminal residue" evidence="1">
    <location>
        <position position="1"/>
    </location>
</feature>
<protein>
    <submittedName>
        <fullName evidence="1">Uncharacterized protein</fullName>
    </submittedName>
</protein>
<reference evidence="1" key="1">
    <citation type="journal article" date="2014" name="Front. Microbiol.">
        <title>High frequency of phylogenetically diverse reductive dehalogenase-homologous genes in deep subseafloor sedimentary metagenomes.</title>
        <authorList>
            <person name="Kawai M."/>
            <person name="Futagami T."/>
            <person name="Toyoda A."/>
            <person name="Takaki Y."/>
            <person name="Nishi S."/>
            <person name="Hori S."/>
            <person name="Arai W."/>
            <person name="Tsubouchi T."/>
            <person name="Morono Y."/>
            <person name="Uchiyama I."/>
            <person name="Ito T."/>
            <person name="Fujiyama A."/>
            <person name="Inagaki F."/>
            <person name="Takami H."/>
        </authorList>
    </citation>
    <scope>NUCLEOTIDE SEQUENCE</scope>
    <source>
        <strain evidence="1">Expedition CK06-06</strain>
    </source>
</reference>